<dbReference type="OrthoDB" id="5500342at2"/>
<accession>A0A1S1N244</accession>
<keyword evidence="2" id="KW-1185">Reference proteome</keyword>
<dbReference type="SUPFAM" id="SSF51316">
    <property type="entry name" value="Mss4-like"/>
    <property type="match status" value="1"/>
</dbReference>
<dbReference type="RefSeq" id="WP_070993616.1">
    <property type="nucleotide sequence ID" value="NZ_CBCSHD010000012.1"/>
</dbReference>
<sequence>MVHAPLSLACQCKKVKASVAPISPKVANHLVCYCRDCQQFAHALERTDDVLNAYGGTEIVQVPIADFNVLDGEEHIACLKLSNKGLHRWYAKCCNTPIGNTLSANWPFIGVIRSFINDRALDEKAGVIKGSVHLKDATGLVPGELLGPQGHKRLMLATLVKLACWKLQQKHTPNCLFNKDGTPIVTPHIHQAH</sequence>
<dbReference type="Gene3D" id="3.90.1590.10">
    <property type="entry name" value="glutathione-dependent formaldehyde- activating enzyme (gfa)"/>
    <property type="match status" value="1"/>
</dbReference>
<reference evidence="1 2" key="1">
    <citation type="submission" date="2016-10" db="EMBL/GenBank/DDBJ databases">
        <title>Pseudoalteromonas amylolytica sp. nov., isolated from the surface seawater.</title>
        <authorList>
            <person name="Wu Y.-H."/>
            <person name="Cheng H."/>
            <person name="Jin X.-B."/>
            <person name="Wang C.-S."/>
            <person name="Xu X.-W."/>
        </authorList>
    </citation>
    <scope>NUCLEOTIDE SEQUENCE [LARGE SCALE GENOMIC DNA]</scope>
    <source>
        <strain evidence="1 2">JCM 12483</strain>
    </source>
</reference>
<dbReference type="InterPro" id="IPR046149">
    <property type="entry name" value="DUF6151"/>
</dbReference>
<dbReference type="EMBL" id="MNAN01000037">
    <property type="protein sequence ID" value="OHU93460.1"/>
    <property type="molecule type" value="Genomic_DNA"/>
</dbReference>
<comment type="caution">
    <text evidence="1">The sequence shown here is derived from an EMBL/GenBank/DDBJ whole genome shotgun (WGS) entry which is preliminary data.</text>
</comment>
<evidence type="ECO:0000313" key="1">
    <source>
        <dbReference type="EMBL" id="OHU93460.1"/>
    </source>
</evidence>
<name>A0A1S1N244_9GAMM</name>
<evidence type="ECO:0008006" key="3">
    <source>
        <dbReference type="Google" id="ProtNLM"/>
    </source>
</evidence>
<dbReference type="STRING" id="327939.BIW53_19070"/>
<protein>
    <recommendedName>
        <fullName evidence="3">CENP-V/GFA domain-containing protein</fullName>
    </recommendedName>
</protein>
<evidence type="ECO:0000313" key="2">
    <source>
        <dbReference type="Proteomes" id="UP000180253"/>
    </source>
</evidence>
<dbReference type="Proteomes" id="UP000180253">
    <property type="component" value="Unassembled WGS sequence"/>
</dbReference>
<dbReference type="InterPro" id="IPR011057">
    <property type="entry name" value="Mss4-like_sf"/>
</dbReference>
<proteinExistence type="predicted"/>
<dbReference type="Pfam" id="PF19648">
    <property type="entry name" value="DUF6151"/>
    <property type="match status" value="1"/>
</dbReference>
<dbReference type="AlphaFoldDB" id="A0A1S1N244"/>
<organism evidence="1 2">
    <name type="scientific">Pseudoalteromonas byunsanensis</name>
    <dbReference type="NCBI Taxonomy" id="327939"/>
    <lineage>
        <taxon>Bacteria</taxon>
        <taxon>Pseudomonadati</taxon>
        <taxon>Pseudomonadota</taxon>
        <taxon>Gammaproteobacteria</taxon>
        <taxon>Alteromonadales</taxon>
        <taxon>Pseudoalteromonadaceae</taxon>
        <taxon>Pseudoalteromonas</taxon>
    </lineage>
</organism>
<gene>
    <name evidence="1" type="ORF">BIW53_19070</name>
</gene>